<reference evidence="4" key="1">
    <citation type="submission" date="2022-06" db="EMBL/GenBank/DDBJ databases">
        <title>Draft genome sequences of Leminorella grimontii str. JCM5902.</title>
        <authorList>
            <person name="Wakabayashi Y."/>
            <person name="Kojima K."/>
        </authorList>
    </citation>
    <scope>NUCLEOTIDE SEQUENCE</scope>
    <source>
        <strain evidence="4">JCM 5902</strain>
    </source>
</reference>
<evidence type="ECO:0000259" key="3">
    <source>
        <dbReference type="PROSITE" id="PS51186"/>
    </source>
</evidence>
<dbReference type="InterPro" id="IPR051016">
    <property type="entry name" value="Diverse_Substrate_AcTransf"/>
</dbReference>
<dbReference type="Proteomes" id="UP001058124">
    <property type="component" value="Unassembled WGS sequence"/>
</dbReference>
<dbReference type="RefSeq" id="WP_027273385.1">
    <property type="nucleotide sequence ID" value="NZ_BRLH01000001.1"/>
</dbReference>
<keyword evidence="1" id="KW-0808">Transferase</keyword>
<dbReference type="Pfam" id="PF00583">
    <property type="entry name" value="Acetyltransf_1"/>
    <property type="match status" value="1"/>
</dbReference>
<accession>A0AAV5N1G6</accession>
<protein>
    <submittedName>
        <fullName evidence="4">N-acetyltransferase</fullName>
    </submittedName>
</protein>
<keyword evidence="2" id="KW-0012">Acyltransferase</keyword>
<keyword evidence="5" id="KW-1185">Reference proteome</keyword>
<dbReference type="PANTHER" id="PTHR10545:SF29">
    <property type="entry name" value="GH14572P-RELATED"/>
    <property type="match status" value="1"/>
</dbReference>
<dbReference type="EMBL" id="BRLH01000001">
    <property type="protein sequence ID" value="GKX54869.1"/>
    <property type="molecule type" value="Genomic_DNA"/>
</dbReference>
<dbReference type="PANTHER" id="PTHR10545">
    <property type="entry name" value="DIAMINE N-ACETYLTRANSFERASE"/>
    <property type="match status" value="1"/>
</dbReference>
<proteinExistence type="predicted"/>
<dbReference type="InterPro" id="IPR016181">
    <property type="entry name" value="Acyl_CoA_acyltransferase"/>
</dbReference>
<evidence type="ECO:0000313" key="4">
    <source>
        <dbReference type="EMBL" id="GKX54869.1"/>
    </source>
</evidence>
<evidence type="ECO:0000256" key="2">
    <source>
        <dbReference type="ARBA" id="ARBA00023315"/>
    </source>
</evidence>
<dbReference type="GO" id="GO:0008080">
    <property type="term" value="F:N-acetyltransferase activity"/>
    <property type="evidence" value="ECO:0007669"/>
    <property type="project" value="UniProtKB-ARBA"/>
</dbReference>
<dbReference type="PROSITE" id="PS51186">
    <property type="entry name" value="GNAT"/>
    <property type="match status" value="1"/>
</dbReference>
<name>A0AAV5N1G6_9GAMM</name>
<evidence type="ECO:0000313" key="5">
    <source>
        <dbReference type="Proteomes" id="UP001058124"/>
    </source>
</evidence>
<dbReference type="SUPFAM" id="SSF55729">
    <property type="entry name" value="Acyl-CoA N-acyltransferases (Nat)"/>
    <property type="match status" value="1"/>
</dbReference>
<feature type="domain" description="N-acetyltransferase" evidence="3">
    <location>
        <begin position="6"/>
        <end position="161"/>
    </location>
</feature>
<sequence length="162" mass="17585">MNVEVILVDYNNAGQAEDLIALLDGYAKDPMGGGEALEDDVKSRLAAELSRLPHAFSVMAYVGGKPAGLINCFMGFSTFAARPLVNIHDVTVDAAYRGLGIAQRMLTKVESIAKERGCCKMTLEVLQGNLGAQSSYRKFGFSGYELDPEMGQAIFWQKKLAE</sequence>
<organism evidence="4 5">
    <name type="scientific">Leminorella grimontii</name>
    <dbReference type="NCBI Taxonomy" id="82981"/>
    <lineage>
        <taxon>Bacteria</taxon>
        <taxon>Pseudomonadati</taxon>
        <taxon>Pseudomonadota</taxon>
        <taxon>Gammaproteobacteria</taxon>
        <taxon>Enterobacterales</taxon>
        <taxon>Budviciaceae</taxon>
        <taxon>Leminorella</taxon>
    </lineage>
</organism>
<comment type="caution">
    <text evidence="4">The sequence shown here is derived from an EMBL/GenBank/DDBJ whole genome shotgun (WGS) entry which is preliminary data.</text>
</comment>
<evidence type="ECO:0000256" key="1">
    <source>
        <dbReference type="ARBA" id="ARBA00022679"/>
    </source>
</evidence>
<dbReference type="InterPro" id="IPR000182">
    <property type="entry name" value="GNAT_dom"/>
</dbReference>
<dbReference type="Gene3D" id="3.40.630.30">
    <property type="match status" value="1"/>
</dbReference>
<gene>
    <name evidence="4" type="ORF">SOASR030_09810</name>
</gene>
<dbReference type="AlphaFoldDB" id="A0AAV5N1G6"/>
<dbReference type="CDD" id="cd04301">
    <property type="entry name" value="NAT_SF"/>
    <property type="match status" value="1"/>
</dbReference>